<dbReference type="PRINTS" id="PR00722">
    <property type="entry name" value="CHYMOTRYPSIN"/>
</dbReference>
<feature type="region of interest" description="Disordered" evidence="9">
    <location>
        <begin position="322"/>
        <end position="347"/>
    </location>
</feature>
<feature type="region of interest" description="Disordered" evidence="9">
    <location>
        <begin position="27"/>
        <end position="60"/>
    </location>
</feature>
<evidence type="ECO:0000256" key="6">
    <source>
        <dbReference type="ARBA" id="ARBA00022825"/>
    </source>
</evidence>
<dbReference type="Proteomes" id="UP001519460">
    <property type="component" value="Unassembled WGS sequence"/>
</dbReference>
<feature type="compositionally biased region" description="Polar residues" evidence="9">
    <location>
        <begin position="105"/>
        <end position="128"/>
    </location>
</feature>
<evidence type="ECO:0000259" key="11">
    <source>
        <dbReference type="PROSITE" id="PS50240"/>
    </source>
</evidence>
<evidence type="ECO:0000256" key="8">
    <source>
        <dbReference type="RuleBase" id="RU363034"/>
    </source>
</evidence>
<feature type="signal peptide" evidence="10">
    <location>
        <begin position="1"/>
        <end position="26"/>
    </location>
</feature>
<sequence length="795" mass="89714">MTTTNMLQRLLHCALFLLAMVSTTNSSRQQKTESRGPQTPLQQLKGEGSPVGTTARTPLQDREVERLGEVLEQGGVRIGSREGREYTEKPQRGVTQRLHPGLTPRLQQGATQRLQHSVTQRLQPQGVTQGRGEHDRRRVEYTEWPQRRVTQRRDENEGRLDFSDVSRTERSHAQQPVIQIRQQNDWSRRERGFGRRKEVPRLDLGSPGVPDERVVQRQTPRRSVGVSPGFDNTMWEATFPVQDMFSTERPTTTVFPPWRRPRWLRRTKPRFPPGAVAWWETTTAVTSTSPPTARIVWWEPTSTAASVSPTAKKVWWDVTEAATTTTTQPPPPKKPPTTRGSPFARWRTTRRRKILASDDDEYQGRRHDNRVVPKFNDDAPWWRKTTGWSSWTSTASSSPTPTPSTVRPWWAPGHGNPLPWLTPASMWVPQRQTTTVPTTTTELITTTPAPTTTTPTTTTTTPTTTTTTPSPTPTEPSTTWFSSTRDMTVSVTPTATSRKTTPAPRRPETSRQQTTKSDHTSWAEPERRPANETKKYYPECGVAITNMIVGGLPAAEGRWPWVVSLRLTWAQRHVCGGTLVHPQWIVTAAHCVFGSQFEDATDWRAVFGSKQPTLTSDVKSQRKIDLIVRHPEFVNGGNYPNDIAMMRLEEPVDVSGFNIRHACLPSRDQPFLADSECWIMGWGETKGFEEQSVLQELDVKIRRNHACAARWGWKRILNSHVCVGNGDGGACNGDSGGPLVCLRDGYYFLAGVTSWGVSGCQTTGYPSVFSRVSFYEKWIEGVIQTYSTFEFPLRQ</sequence>
<feature type="region of interest" description="Disordered" evidence="9">
    <location>
        <begin position="445"/>
        <end position="530"/>
    </location>
</feature>
<comment type="caution">
    <text evidence="12">The sequence shown here is derived from an EMBL/GenBank/DDBJ whole genome shotgun (WGS) entry which is preliminary data.</text>
</comment>
<dbReference type="InterPro" id="IPR033116">
    <property type="entry name" value="TRYPSIN_SER"/>
</dbReference>
<feature type="compositionally biased region" description="Polar residues" evidence="9">
    <location>
        <begin position="480"/>
        <end position="500"/>
    </location>
</feature>
<feature type="compositionally biased region" description="Polar residues" evidence="9">
    <location>
        <begin position="173"/>
        <end position="185"/>
    </location>
</feature>
<comment type="catalytic activity">
    <reaction evidence="1">
        <text>Preferential cleavage: Arg-|-Xaa, Lys-|-Xaa.</text>
        <dbReference type="EC" id="3.4.21.10"/>
    </reaction>
</comment>
<evidence type="ECO:0000256" key="7">
    <source>
        <dbReference type="ARBA" id="ARBA00023157"/>
    </source>
</evidence>
<dbReference type="PANTHER" id="PTHR24252:SF8">
    <property type="entry name" value="ACROSIN"/>
    <property type="match status" value="1"/>
</dbReference>
<feature type="compositionally biased region" description="Basic and acidic residues" evidence="9">
    <location>
        <begin position="131"/>
        <end position="141"/>
    </location>
</feature>
<gene>
    <name evidence="12" type="ORF">BaRGS_00016218</name>
</gene>
<dbReference type="CDD" id="cd00190">
    <property type="entry name" value="Tryp_SPc"/>
    <property type="match status" value="1"/>
</dbReference>
<feature type="chain" id="PRO_5044891265" description="Acrosin" evidence="10">
    <location>
        <begin position="27"/>
        <end position="795"/>
    </location>
</feature>
<dbReference type="PROSITE" id="PS00135">
    <property type="entry name" value="TRYPSIN_SER"/>
    <property type="match status" value="1"/>
</dbReference>
<dbReference type="SUPFAM" id="SSF50494">
    <property type="entry name" value="Trypsin-like serine proteases"/>
    <property type="match status" value="1"/>
</dbReference>
<name>A0ABD0L0J0_9CAEN</name>
<organism evidence="12 13">
    <name type="scientific">Batillaria attramentaria</name>
    <dbReference type="NCBI Taxonomy" id="370345"/>
    <lineage>
        <taxon>Eukaryota</taxon>
        <taxon>Metazoa</taxon>
        <taxon>Spiralia</taxon>
        <taxon>Lophotrochozoa</taxon>
        <taxon>Mollusca</taxon>
        <taxon>Gastropoda</taxon>
        <taxon>Caenogastropoda</taxon>
        <taxon>Sorbeoconcha</taxon>
        <taxon>Cerithioidea</taxon>
        <taxon>Batillariidae</taxon>
        <taxon>Batillaria</taxon>
    </lineage>
</organism>
<reference evidence="12 13" key="1">
    <citation type="journal article" date="2023" name="Sci. Data">
        <title>Genome assembly of the Korean intertidal mud-creeper Batillaria attramentaria.</title>
        <authorList>
            <person name="Patra A.K."/>
            <person name="Ho P.T."/>
            <person name="Jun S."/>
            <person name="Lee S.J."/>
            <person name="Kim Y."/>
            <person name="Won Y.J."/>
        </authorList>
    </citation>
    <scope>NUCLEOTIDE SEQUENCE [LARGE SCALE GENOMIC DNA]</scope>
    <source>
        <strain evidence="12">Wonlab-2016</strain>
    </source>
</reference>
<dbReference type="InterPro" id="IPR018114">
    <property type="entry name" value="TRYPSIN_HIS"/>
</dbReference>
<evidence type="ECO:0000313" key="12">
    <source>
        <dbReference type="EMBL" id="KAK7492552.1"/>
    </source>
</evidence>
<evidence type="ECO:0000256" key="3">
    <source>
        <dbReference type="ARBA" id="ARBA00017161"/>
    </source>
</evidence>
<keyword evidence="7" id="KW-1015">Disulfide bond</keyword>
<evidence type="ECO:0000256" key="1">
    <source>
        <dbReference type="ARBA" id="ARBA00001656"/>
    </source>
</evidence>
<feature type="compositionally biased region" description="Polar residues" evidence="9">
    <location>
        <begin position="27"/>
        <end position="42"/>
    </location>
</feature>
<evidence type="ECO:0000256" key="5">
    <source>
        <dbReference type="ARBA" id="ARBA00022801"/>
    </source>
</evidence>
<dbReference type="PROSITE" id="PS50240">
    <property type="entry name" value="TRYPSIN_DOM"/>
    <property type="match status" value="1"/>
</dbReference>
<dbReference type="PROSITE" id="PS00134">
    <property type="entry name" value="TRYPSIN_HIS"/>
    <property type="match status" value="1"/>
</dbReference>
<dbReference type="GO" id="GO:0008236">
    <property type="term" value="F:serine-type peptidase activity"/>
    <property type="evidence" value="ECO:0007669"/>
    <property type="project" value="UniProtKB-KW"/>
</dbReference>
<keyword evidence="4 8" id="KW-0645">Protease</keyword>
<dbReference type="Pfam" id="PF00089">
    <property type="entry name" value="Trypsin"/>
    <property type="match status" value="1"/>
</dbReference>
<keyword evidence="5 8" id="KW-0378">Hydrolase</keyword>
<dbReference type="InterPro" id="IPR009003">
    <property type="entry name" value="Peptidase_S1_PA"/>
</dbReference>
<evidence type="ECO:0000256" key="2">
    <source>
        <dbReference type="ARBA" id="ARBA00012050"/>
    </source>
</evidence>
<dbReference type="InterPro" id="IPR001314">
    <property type="entry name" value="Peptidase_S1A"/>
</dbReference>
<feature type="compositionally biased region" description="Basic and acidic residues" evidence="9">
    <location>
        <begin position="186"/>
        <end position="201"/>
    </location>
</feature>
<dbReference type="EC" id="3.4.21.10" evidence="2"/>
<dbReference type="EMBL" id="JACVVK020000102">
    <property type="protein sequence ID" value="KAK7492552.1"/>
    <property type="molecule type" value="Genomic_DNA"/>
</dbReference>
<dbReference type="SMART" id="SM00020">
    <property type="entry name" value="Tryp_SPc"/>
    <property type="match status" value="1"/>
</dbReference>
<feature type="compositionally biased region" description="Basic and acidic residues" evidence="9">
    <location>
        <begin position="516"/>
        <end position="530"/>
    </location>
</feature>
<dbReference type="PANTHER" id="PTHR24252">
    <property type="entry name" value="ACROSIN-RELATED"/>
    <property type="match status" value="1"/>
</dbReference>
<accession>A0ABD0L0J0</accession>
<keyword evidence="13" id="KW-1185">Reference proteome</keyword>
<protein>
    <recommendedName>
        <fullName evidence="3">Acrosin</fullName>
        <ecNumber evidence="2">3.4.21.10</ecNumber>
    </recommendedName>
</protein>
<feature type="compositionally biased region" description="Basic and acidic residues" evidence="9">
    <location>
        <begin position="151"/>
        <end position="172"/>
    </location>
</feature>
<feature type="region of interest" description="Disordered" evidence="9">
    <location>
        <begin position="72"/>
        <end position="229"/>
    </location>
</feature>
<proteinExistence type="predicted"/>
<evidence type="ECO:0000256" key="10">
    <source>
        <dbReference type="SAM" id="SignalP"/>
    </source>
</evidence>
<evidence type="ECO:0000256" key="4">
    <source>
        <dbReference type="ARBA" id="ARBA00022670"/>
    </source>
</evidence>
<dbReference type="FunFam" id="2.40.10.10:FF:000003">
    <property type="entry name" value="Transmembrane serine protease 3"/>
    <property type="match status" value="1"/>
</dbReference>
<keyword evidence="10" id="KW-0732">Signal</keyword>
<feature type="compositionally biased region" description="Low complexity" evidence="9">
    <location>
        <begin position="445"/>
        <end position="479"/>
    </location>
</feature>
<dbReference type="GO" id="GO:0006508">
    <property type="term" value="P:proteolysis"/>
    <property type="evidence" value="ECO:0007669"/>
    <property type="project" value="UniProtKB-KW"/>
</dbReference>
<dbReference type="InterPro" id="IPR043504">
    <property type="entry name" value="Peptidase_S1_PA_chymotrypsin"/>
</dbReference>
<evidence type="ECO:0000313" key="13">
    <source>
        <dbReference type="Proteomes" id="UP001519460"/>
    </source>
</evidence>
<feature type="domain" description="Peptidase S1" evidence="11">
    <location>
        <begin position="548"/>
        <end position="784"/>
    </location>
</feature>
<dbReference type="Gene3D" id="2.40.10.10">
    <property type="entry name" value="Trypsin-like serine proteases"/>
    <property type="match status" value="1"/>
</dbReference>
<keyword evidence="6 8" id="KW-0720">Serine protease</keyword>
<feature type="compositionally biased region" description="Basic and acidic residues" evidence="9">
    <location>
        <begin position="79"/>
        <end position="91"/>
    </location>
</feature>
<dbReference type="AlphaFoldDB" id="A0ABD0L0J0"/>
<evidence type="ECO:0000256" key="9">
    <source>
        <dbReference type="SAM" id="MobiDB-lite"/>
    </source>
</evidence>
<dbReference type="InterPro" id="IPR001254">
    <property type="entry name" value="Trypsin_dom"/>
</dbReference>